<evidence type="ECO:0000313" key="1">
    <source>
        <dbReference type="EMBL" id="RXG91712.1"/>
    </source>
</evidence>
<comment type="caution">
    <text evidence="1">The sequence shown here is derived from an EMBL/GenBank/DDBJ whole genome shotgun (WGS) entry which is preliminary data.</text>
</comment>
<organism evidence="1 2">
    <name type="scientific">Bradyrhizobium zhanjiangense</name>
    <dbReference type="NCBI Taxonomy" id="1325107"/>
    <lineage>
        <taxon>Bacteria</taxon>
        <taxon>Pseudomonadati</taxon>
        <taxon>Pseudomonadota</taxon>
        <taxon>Alphaproteobacteria</taxon>
        <taxon>Hyphomicrobiales</taxon>
        <taxon>Nitrobacteraceae</taxon>
        <taxon>Bradyrhizobium</taxon>
    </lineage>
</organism>
<dbReference type="EMBL" id="RDRA01000014">
    <property type="protein sequence ID" value="RXG91712.1"/>
    <property type="molecule type" value="Genomic_DNA"/>
</dbReference>
<gene>
    <name evidence="1" type="ORF">EAS62_24925</name>
</gene>
<keyword evidence="2" id="KW-1185">Reference proteome</keyword>
<sequence length="70" mass="7236">MTCSFTDSAGTHFQIVPEPLINVRQCGAVMNYTQAGGDAAATNDPTAIQNALNFASYGIGQRGSLSALSL</sequence>
<name>A0ABY0DI49_9BRAD</name>
<protein>
    <submittedName>
        <fullName evidence="1">Uncharacterized protein</fullName>
    </submittedName>
</protein>
<proteinExistence type="predicted"/>
<accession>A0ABY0DI49</accession>
<dbReference type="RefSeq" id="WP_128941153.1">
    <property type="nucleotide sequence ID" value="NZ_RDRA01000014.1"/>
</dbReference>
<reference evidence="1 2" key="1">
    <citation type="submission" date="2018-10" db="EMBL/GenBank/DDBJ databases">
        <title>Bradyrhizobium sp. nov., isolated from effective nodules of peanut in China.</title>
        <authorList>
            <person name="Li Y."/>
        </authorList>
    </citation>
    <scope>NUCLEOTIDE SEQUENCE [LARGE SCALE GENOMIC DNA]</scope>
    <source>
        <strain evidence="1 2">CCBAU 51781</strain>
    </source>
</reference>
<evidence type="ECO:0000313" key="2">
    <source>
        <dbReference type="Proteomes" id="UP000289946"/>
    </source>
</evidence>
<dbReference type="Proteomes" id="UP000289946">
    <property type="component" value="Unassembled WGS sequence"/>
</dbReference>